<dbReference type="FunCoup" id="B3S0J2">
    <property type="interactions" value="2381"/>
</dbReference>
<dbReference type="PANTHER" id="PTHR14107:SF16">
    <property type="entry name" value="AT02583P"/>
    <property type="match status" value="1"/>
</dbReference>
<feature type="compositionally biased region" description="Low complexity" evidence="4">
    <location>
        <begin position="435"/>
        <end position="457"/>
    </location>
</feature>
<dbReference type="SUPFAM" id="SSF50978">
    <property type="entry name" value="WD40 repeat-like"/>
    <property type="match status" value="1"/>
</dbReference>
<dbReference type="HOGENOM" id="CLU_005019_2_1_1"/>
<feature type="compositionally biased region" description="Low complexity" evidence="4">
    <location>
        <begin position="387"/>
        <end position="400"/>
    </location>
</feature>
<feature type="region of interest" description="Disordered" evidence="4">
    <location>
        <begin position="417"/>
        <end position="457"/>
    </location>
</feature>
<evidence type="ECO:0000313" key="6">
    <source>
        <dbReference type="Proteomes" id="UP000009022"/>
    </source>
</evidence>
<evidence type="ECO:0000313" key="5">
    <source>
        <dbReference type="EMBL" id="EDV23652.1"/>
    </source>
</evidence>
<dbReference type="SMART" id="SM00320">
    <property type="entry name" value="WD40"/>
    <property type="match status" value="5"/>
</dbReference>
<dbReference type="GeneID" id="6754757"/>
<keyword evidence="2" id="KW-0677">Repeat</keyword>
<name>B3S0J2_TRIAD</name>
<feature type="compositionally biased region" description="Low complexity" evidence="4">
    <location>
        <begin position="418"/>
        <end position="428"/>
    </location>
</feature>
<evidence type="ECO:0000256" key="4">
    <source>
        <dbReference type="SAM" id="MobiDB-lite"/>
    </source>
</evidence>
<keyword evidence="6" id="KW-1185">Reference proteome</keyword>
<dbReference type="PANTHER" id="PTHR14107">
    <property type="entry name" value="WD REPEAT PROTEIN"/>
    <property type="match status" value="1"/>
</dbReference>
<keyword evidence="1 3" id="KW-0853">WD repeat</keyword>
<dbReference type="InterPro" id="IPR001680">
    <property type="entry name" value="WD40_rpt"/>
</dbReference>
<dbReference type="Gene3D" id="2.130.10.10">
    <property type="entry name" value="YVTN repeat-like/Quinoprotein amine dehydrogenase"/>
    <property type="match status" value="1"/>
</dbReference>
<protein>
    <submittedName>
        <fullName evidence="5">Uncharacterized protein</fullName>
    </submittedName>
</protein>
<proteinExistence type="predicted"/>
<dbReference type="CTD" id="6754757"/>
<dbReference type="InterPro" id="IPR051362">
    <property type="entry name" value="WD_repeat_creC_regulators"/>
</dbReference>
<feature type="region of interest" description="Disordered" evidence="4">
    <location>
        <begin position="380"/>
        <end position="404"/>
    </location>
</feature>
<dbReference type="InParanoid" id="B3S0J2"/>
<dbReference type="InterPro" id="IPR015943">
    <property type="entry name" value="WD40/YVTN_repeat-like_dom_sf"/>
</dbReference>
<organism evidence="5 6">
    <name type="scientific">Trichoplax adhaerens</name>
    <name type="common">Trichoplax reptans</name>
    <dbReference type="NCBI Taxonomy" id="10228"/>
    <lineage>
        <taxon>Eukaryota</taxon>
        <taxon>Metazoa</taxon>
        <taxon>Placozoa</taxon>
        <taxon>Uniplacotomia</taxon>
        <taxon>Trichoplacea</taxon>
        <taxon>Trichoplacidae</taxon>
        <taxon>Trichoplax</taxon>
    </lineage>
</organism>
<dbReference type="OrthoDB" id="3367at2759"/>
<reference evidence="5 6" key="1">
    <citation type="journal article" date="2008" name="Nature">
        <title>The Trichoplax genome and the nature of placozoans.</title>
        <authorList>
            <person name="Srivastava M."/>
            <person name="Begovic E."/>
            <person name="Chapman J."/>
            <person name="Putnam N.H."/>
            <person name="Hellsten U."/>
            <person name="Kawashima T."/>
            <person name="Kuo A."/>
            <person name="Mitros T."/>
            <person name="Salamov A."/>
            <person name="Carpenter M.L."/>
            <person name="Signorovitch A.Y."/>
            <person name="Moreno M.A."/>
            <person name="Kamm K."/>
            <person name="Grimwood J."/>
            <person name="Schmutz J."/>
            <person name="Shapiro H."/>
            <person name="Grigoriev I.V."/>
            <person name="Buss L.W."/>
            <person name="Schierwater B."/>
            <person name="Dellaporta S.L."/>
            <person name="Rokhsar D.S."/>
        </authorList>
    </citation>
    <scope>NUCLEOTIDE SEQUENCE [LARGE SCALE GENOMIC DNA]</scope>
    <source>
        <strain evidence="5 6">Grell-BS-1999</strain>
    </source>
</reference>
<evidence type="ECO:0000256" key="3">
    <source>
        <dbReference type="PROSITE-ProRule" id="PRU00221"/>
    </source>
</evidence>
<dbReference type="AlphaFoldDB" id="B3S0J2"/>
<gene>
    <name evidence="5" type="ORF">TRIADDRAFT_26155</name>
</gene>
<dbReference type="KEGG" id="tad:TRIADDRAFT_26155"/>
<dbReference type="InterPro" id="IPR036322">
    <property type="entry name" value="WD40_repeat_dom_sf"/>
</dbReference>
<dbReference type="RefSeq" id="XP_002113178.1">
    <property type="nucleotide sequence ID" value="XM_002113142.1"/>
</dbReference>
<sequence>MASSSNGNNQEEIKCEFLVKEGRYKVSPLSASYSYQKTTYQTNHGNPVKLSMVTSNCEGGLYGRLVYNYGRELFTFAYKESTRQDTDNKILDKKAYKSAIPLCHDFNLITRSPDTLNLIVGFNTGQMQLINVVKYEIMKNFNESRNIDNSKITCIKWIPGKDNLFIASYFSGNIYMYDDNLPCSNGPITYSVVKESDDFSVYTSKSKLQQRNPIYKWTIGKGAVNDMAFSPDCRHLATVSQDGFMRVINYETNTVISTMKSYFGGLLCVAWSSDGKCVATGGEDDLVTVWSFTEGVVIARCDGHRSWVNAVAFDPYTIFVTNRDDASFSGSEDEANVNCHRNGSNEVENSNVLSYRIGSVGQDTQFLLWDIGEDILTSERHRKQPQTVTVNSNTNSNSNTISRASINDLKIDGISDYSNKSDSSSSNNKSDHSHNNSNNSNNNNNNNNTSITTTTNNNESTSINIQYQCPSITEIPLIEPIVARKIAHERVTSLAFTEDCITCASQDGQITIWIRPNIVSTQL</sequence>
<evidence type="ECO:0000256" key="2">
    <source>
        <dbReference type="ARBA" id="ARBA00022737"/>
    </source>
</evidence>
<dbReference type="OMA" id="KVAFDPY"/>
<dbReference type="PROSITE" id="PS50082">
    <property type="entry name" value="WD_REPEATS_2"/>
    <property type="match status" value="1"/>
</dbReference>
<dbReference type="STRING" id="10228.B3S0J2"/>
<evidence type="ECO:0000256" key="1">
    <source>
        <dbReference type="ARBA" id="ARBA00022574"/>
    </source>
</evidence>
<dbReference type="Proteomes" id="UP000009022">
    <property type="component" value="Unassembled WGS sequence"/>
</dbReference>
<dbReference type="PhylomeDB" id="B3S0J2"/>
<dbReference type="eggNOG" id="KOG2394">
    <property type="taxonomic scope" value="Eukaryota"/>
</dbReference>
<dbReference type="Pfam" id="PF00400">
    <property type="entry name" value="WD40"/>
    <property type="match status" value="2"/>
</dbReference>
<accession>B3S0J2</accession>
<feature type="repeat" description="WD" evidence="3">
    <location>
        <begin position="259"/>
        <end position="300"/>
    </location>
</feature>
<dbReference type="EMBL" id="DS985246">
    <property type="protein sequence ID" value="EDV23652.1"/>
    <property type="molecule type" value="Genomic_DNA"/>
</dbReference>